<proteinExistence type="predicted"/>
<protein>
    <submittedName>
        <fullName evidence="1">Uncharacterized protein</fullName>
    </submittedName>
</protein>
<dbReference type="EMBL" id="BGPR01219058">
    <property type="protein sequence ID" value="GBN58548.1"/>
    <property type="molecule type" value="Genomic_DNA"/>
</dbReference>
<organism evidence="1 2">
    <name type="scientific">Araneus ventricosus</name>
    <name type="common">Orbweaver spider</name>
    <name type="synonym">Epeira ventricosa</name>
    <dbReference type="NCBI Taxonomy" id="182803"/>
    <lineage>
        <taxon>Eukaryota</taxon>
        <taxon>Metazoa</taxon>
        <taxon>Ecdysozoa</taxon>
        <taxon>Arthropoda</taxon>
        <taxon>Chelicerata</taxon>
        <taxon>Arachnida</taxon>
        <taxon>Araneae</taxon>
        <taxon>Araneomorphae</taxon>
        <taxon>Entelegynae</taxon>
        <taxon>Araneoidea</taxon>
        <taxon>Araneidae</taxon>
        <taxon>Araneus</taxon>
    </lineage>
</organism>
<dbReference type="Proteomes" id="UP000499080">
    <property type="component" value="Unassembled WGS sequence"/>
</dbReference>
<evidence type="ECO:0000313" key="1">
    <source>
        <dbReference type="EMBL" id="GBN58548.1"/>
    </source>
</evidence>
<comment type="caution">
    <text evidence="1">The sequence shown here is derived from an EMBL/GenBank/DDBJ whole genome shotgun (WGS) entry which is preliminary data.</text>
</comment>
<gene>
    <name evidence="1" type="ORF">AVEN_30851_1</name>
</gene>
<sequence length="104" mass="12512">MYIFCIYFYYNLILYNRELVYYIFYDEYRRRTHRKKTADDKGKESNMVSEAKPGILSMDRIRAVDAAAYRRRIEAETPAQYQAGLEMQPLIVERQTPIQAEARR</sequence>
<dbReference type="AlphaFoldDB" id="A0A4Y2Q321"/>
<keyword evidence="2" id="KW-1185">Reference proteome</keyword>
<reference evidence="1 2" key="1">
    <citation type="journal article" date="2019" name="Sci. Rep.">
        <title>Orb-weaving spider Araneus ventricosus genome elucidates the spidroin gene catalogue.</title>
        <authorList>
            <person name="Kono N."/>
            <person name="Nakamura H."/>
            <person name="Ohtoshi R."/>
            <person name="Moran D.A.P."/>
            <person name="Shinohara A."/>
            <person name="Yoshida Y."/>
            <person name="Fujiwara M."/>
            <person name="Mori M."/>
            <person name="Tomita M."/>
            <person name="Arakawa K."/>
        </authorList>
    </citation>
    <scope>NUCLEOTIDE SEQUENCE [LARGE SCALE GENOMIC DNA]</scope>
</reference>
<evidence type="ECO:0000313" key="2">
    <source>
        <dbReference type="Proteomes" id="UP000499080"/>
    </source>
</evidence>
<name>A0A4Y2Q321_ARAVE</name>
<accession>A0A4Y2Q321</accession>